<dbReference type="GO" id="GO:0003677">
    <property type="term" value="F:DNA binding"/>
    <property type="evidence" value="ECO:0007669"/>
    <property type="project" value="UniProtKB-KW"/>
</dbReference>
<dbReference type="InterPro" id="IPR036388">
    <property type="entry name" value="WH-like_DNA-bd_sf"/>
</dbReference>
<gene>
    <name evidence="2" type="ORF">JOF43_003096</name>
</gene>
<sequence>MSLDTDPAPRPRDVAMVLRDLAWTIHRRVPEGATAEPLPTTELALLKHVLDSPGLTVGELARRLGLRQPNTSAALRTLLERGLVVREPSPEDRRTFHIVPTQEALAEDEAIAAAWSGPLRAAQQHLTAEQAAALENAHDALAALDELIRSEQGEGSRR</sequence>
<dbReference type="Gene3D" id="1.10.10.10">
    <property type="entry name" value="Winged helix-like DNA-binding domain superfamily/Winged helix DNA-binding domain"/>
    <property type="match status" value="1"/>
</dbReference>
<dbReference type="InterPro" id="IPR000835">
    <property type="entry name" value="HTH_MarR-typ"/>
</dbReference>
<dbReference type="PANTHER" id="PTHR33164">
    <property type="entry name" value="TRANSCRIPTIONAL REGULATOR, MARR FAMILY"/>
    <property type="match status" value="1"/>
</dbReference>
<dbReference type="InterPro" id="IPR036390">
    <property type="entry name" value="WH_DNA-bd_sf"/>
</dbReference>
<protein>
    <submittedName>
        <fullName evidence="2">DNA-binding MarR family transcriptional regulator</fullName>
    </submittedName>
</protein>
<proteinExistence type="predicted"/>
<evidence type="ECO:0000259" key="1">
    <source>
        <dbReference type="PROSITE" id="PS50995"/>
    </source>
</evidence>
<dbReference type="RefSeq" id="WP_245354569.1">
    <property type="nucleotide sequence ID" value="NZ_BAAAJW010000005.1"/>
</dbReference>
<feature type="domain" description="HTH marR-type" evidence="1">
    <location>
        <begin position="1"/>
        <end position="143"/>
    </location>
</feature>
<dbReference type="Proteomes" id="UP001519290">
    <property type="component" value="Unassembled WGS sequence"/>
</dbReference>
<name>A0ABS4X3R2_9MICO</name>
<dbReference type="SUPFAM" id="SSF46785">
    <property type="entry name" value="Winged helix' DNA-binding domain"/>
    <property type="match status" value="1"/>
</dbReference>
<organism evidence="2 3">
    <name type="scientific">Brachybacterium sacelli</name>
    <dbReference type="NCBI Taxonomy" id="173364"/>
    <lineage>
        <taxon>Bacteria</taxon>
        <taxon>Bacillati</taxon>
        <taxon>Actinomycetota</taxon>
        <taxon>Actinomycetes</taxon>
        <taxon>Micrococcales</taxon>
        <taxon>Dermabacteraceae</taxon>
        <taxon>Brachybacterium</taxon>
    </lineage>
</organism>
<dbReference type="Pfam" id="PF12802">
    <property type="entry name" value="MarR_2"/>
    <property type="match status" value="1"/>
</dbReference>
<dbReference type="InterPro" id="IPR011991">
    <property type="entry name" value="ArsR-like_HTH"/>
</dbReference>
<comment type="caution">
    <text evidence="2">The sequence shown here is derived from an EMBL/GenBank/DDBJ whole genome shotgun (WGS) entry which is preliminary data.</text>
</comment>
<evidence type="ECO:0000313" key="2">
    <source>
        <dbReference type="EMBL" id="MBP2383107.1"/>
    </source>
</evidence>
<keyword evidence="2" id="KW-0238">DNA-binding</keyword>
<dbReference type="CDD" id="cd00090">
    <property type="entry name" value="HTH_ARSR"/>
    <property type="match status" value="1"/>
</dbReference>
<dbReference type="SMART" id="SM00347">
    <property type="entry name" value="HTH_MARR"/>
    <property type="match status" value="1"/>
</dbReference>
<dbReference type="InterPro" id="IPR039422">
    <property type="entry name" value="MarR/SlyA-like"/>
</dbReference>
<keyword evidence="3" id="KW-1185">Reference proteome</keyword>
<dbReference type="PANTHER" id="PTHR33164:SF103">
    <property type="entry name" value="REGULATORY PROTEIN MARR"/>
    <property type="match status" value="1"/>
</dbReference>
<dbReference type="PROSITE" id="PS50995">
    <property type="entry name" value="HTH_MARR_2"/>
    <property type="match status" value="1"/>
</dbReference>
<dbReference type="EMBL" id="JAGIOD010000002">
    <property type="protein sequence ID" value="MBP2383107.1"/>
    <property type="molecule type" value="Genomic_DNA"/>
</dbReference>
<evidence type="ECO:0000313" key="3">
    <source>
        <dbReference type="Proteomes" id="UP001519290"/>
    </source>
</evidence>
<accession>A0ABS4X3R2</accession>
<reference evidence="2 3" key="1">
    <citation type="submission" date="2021-03" db="EMBL/GenBank/DDBJ databases">
        <title>Sequencing the genomes of 1000 actinobacteria strains.</title>
        <authorList>
            <person name="Klenk H.-P."/>
        </authorList>
    </citation>
    <scope>NUCLEOTIDE SEQUENCE [LARGE SCALE GENOMIC DNA]</scope>
    <source>
        <strain evidence="2 3">DSM 14566</strain>
    </source>
</reference>